<reference evidence="2" key="1">
    <citation type="submission" date="2025-08" db="UniProtKB">
        <authorList>
            <consortium name="RefSeq"/>
        </authorList>
    </citation>
    <scope>IDENTIFICATION</scope>
</reference>
<proteinExistence type="predicted"/>
<gene>
    <name evidence="2" type="primary">LOC103592669</name>
</gene>
<accession>A0ABM0QZA0</accession>
<sequence length="128" mass="14844">LKKYKFSLPPQYSGLDKIIKSFQVGMILYLETPHPQLIMLENRKTMIYGKTKHSLFYKSRRFYPTLLAQALRNLILAGIADSKVPVSITNDRSLLYIFNDYFTEALLPYFYTETDSEALKGSLATDYK</sequence>
<dbReference type="GeneID" id="103592669"/>
<evidence type="ECO:0000313" key="1">
    <source>
        <dbReference type="Proteomes" id="UP000694923"/>
    </source>
</evidence>
<dbReference type="InterPro" id="IPR013320">
    <property type="entry name" value="ConA-like_dom_sf"/>
</dbReference>
<evidence type="ECO:0000313" key="2">
    <source>
        <dbReference type="RefSeq" id="XP_008573691.1"/>
    </source>
</evidence>
<protein>
    <submittedName>
        <fullName evidence="2">Tripartite motif-containing protein 60-like</fullName>
    </submittedName>
</protein>
<feature type="non-terminal residue" evidence="2">
    <location>
        <position position="1"/>
    </location>
</feature>
<dbReference type="SUPFAM" id="SSF49899">
    <property type="entry name" value="Concanavalin A-like lectins/glucanases"/>
    <property type="match status" value="1"/>
</dbReference>
<dbReference type="RefSeq" id="XP_008573691.1">
    <property type="nucleotide sequence ID" value="XM_008575469.1"/>
</dbReference>
<name>A0ABM0QZA0_GALVR</name>
<keyword evidence="1" id="KW-1185">Reference proteome</keyword>
<dbReference type="Proteomes" id="UP000694923">
    <property type="component" value="Unplaced"/>
</dbReference>
<organism evidence="1 2">
    <name type="scientific">Galeopterus variegatus</name>
    <name type="common">Malayan flying lemur</name>
    <name type="synonym">Cynocephalus variegatus</name>
    <dbReference type="NCBI Taxonomy" id="482537"/>
    <lineage>
        <taxon>Eukaryota</taxon>
        <taxon>Metazoa</taxon>
        <taxon>Chordata</taxon>
        <taxon>Craniata</taxon>
        <taxon>Vertebrata</taxon>
        <taxon>Euteleostomi</taxon>
        <taxon>Mammalia</taxon>
        <taxon>Eutheria</taxon>
        <taxon>Euarchontoglires</taxon>
        <taxon>Dermoptera</taxon>
        <taxon>Cynocephalidae</taxon>
        <taxon>Galeopterus</taxon>
    </lineage>
</organism>